<gene>
    <name evidence="7" type="primary">5576161</name>
</gene>
<name>A0A1S4FG33_AEDAE</name>
<dbReference type="PANTHER" id="PTHR13353:SF5">
    <property type="entry name" value="TRANSMEMBRANE PROTEIN 19"/>
    <property type="match status" value="1"/>
</dbReference>
<evidence type="ECO:0000313" key="7">
    <source>
        <dbReference type="EnsemblMetazoa" id="AAEL007259-PB"/>
    </source>
</evidence>
<comment type="subcellular location">
    <subcellularLocation>
        <location evidence="1">Membrane</location>
        <topology evidence="1">Multi-pass membrane protein</topology>
    </subcellularLocation>
</comment>
<dbReference type="PANTHER" id="PTHR13353">
    <property type="entry name" value="TRANSMEMBRANE PROTEIN 19"/>
    <property type="match status" value="1"/>
</dbReference>
<evidence type="ECO:0000256" key="2">
    <source>
        <dbReference type="ARBA" id="ARBA00009012"/>
    </source>
</evidence>
<reference evidence="7" key="2">
    <citation type="submission" date="2020-05" db="UniProtKB">
        <authorList>
            <consortium name="EnsemblMetazoa"/>
        </authorList>
    </citation>
    <scope>IDENTIFICATION</scope>
    <source>
        <strain evidence="7">LVP_AGWG</strain>
    </source>
</reference>
<comment type="similarity">
    <text evidence="2">Belongs to the TMEM19 family.</text>
</comment>
<keyword evidence="8" id="KW-1185">Reference proteome</keyword>
<keyword evidence="4" id="KW-0812">Transmembrane</keyword>
<reference evidence="7 8" key="1">
    <citation type="submission" date="2017-06" db="EMBL/GenBank/DDBJ databases">
        <title>Aedes aegypti genome working group (AGWG) sequencing and assembly.</title>
        <authorList>
            <consortium name="Aedes aegypti Genome Working Group (AGWG)"/>
            <person name="Matthews B.J."/>
        </authorList>
    </citation>
    <scope>NUCLEOTIDE SEQUENCE [LARGE SCALE GENOMIC DNA]</scope>
    <source>
        <strain evidence="7 8">LVP_AGWG</strain>
    </source>
</reference>
<evidence type="ECO:0000256" key="1">
    <source>
        <dbReference type="ARBA" id="ARBA00004141"/>
    </source>
</evidence>
<keyword evidence="5" id="KW-1133">Transmembrane helix</keyword>
<dbReference type="InterPro" id="IPR009832">
    <property type="entry name" value="DUF1397"/>
</dbReference>
<proteinExistence type="inferred from homology"/>
<evidence type="ECO:0000313" key="8">
    <source>
        <dbReference type="Proteomes" id="UP000008820"/>
    </source>
</evidence>
<dbReference type="OrthoDB" id="30881at2759"/>
<dbReference type="Pfam" id="PF01940">
    <property type="entry name" value="DUF92"/>
    <property type="match status" value="1"/>
</dbReference>
<dbReference type="Proteomes" id="UP000008820">
    <property type="component" value="Chromosome 3"/>
</dbReference>
<evidence type="ECO:0000256" key="4">
    <source>
        <dbReference type="ARBA" id="ARBA00022692"/>
    </source>
</evidence>
<dbReference type="EnsemblMetazoa" id="AAEL007259-RB">
    <property type="protein sequence ID" value="AAEL007259-PB"/>
    <property type="gene ID" value="AAEL007259"/>
</dbReference>
<accession>A0A1S4FG33</accession>
<keyword evidence="6" id="KW-0472">Membrane</keyword>
<dbReference type="FunCoup" id="A0A1S4FG33">
    <property type="interactions" value="313"/>
</dbReference>
<dbReference type="VEuPathDB" id="VectorBase:AAEL007259"/>
<organism evidence="7 8">
    <name type="scientific">Aedes aegypti</name>
    <name type="common">Yellowfever mosquito</name>
    <name type="synonym">Culex aegypti</name>
    <dbReference type="NCBI Taxonomy" id="7159"/>
    <lineage>
        <taxon>Eukaryota</taxon>
        <taxon>Metazoa</taxon>
        <taxon>Ecdysozoa</taxon>
        <taxon>Arthropoda</taxon>
        <taxon>Hexapoda</taxon>
        <taxon>Insecta</taxon>
        <taxon>Pterygota</taxon>
        <taxon>Neoptera</taxon>
        <taxon>Endopterygota</taxon>
        <taxon>Diptera</taxon>
        <taxon>Nematocera</taxon>
        <taxon>Culicoidea</taxon>
        <taxon>Culicidae</taxon>
        <taxon>Culicinae</taxon>
        <taxon>Aedini</taxon>
        <taxon>Aedes</taxon>
        <taxon>Stegomyia</taxon>
    </lineage>
</organism>
<dbReference type="Pfam" id="PF07165">
    <property type="entry name" value="DUF1397"/>
    <property type="match status" value="1"/>
</dbReference>
<dbReference type="AlphaFoldDB" id="A0A1S4FG33"/>
<dbReference type="GO" id="GO:0016020">
    <property type="term" value="C:membrane"/>
    <property type="evidence" value="ECO:0007669"/>
    <property type="project" value="UniProtKB-SubCell"/>
</dbReference>
<protein>
    <recommendedName>
        <fullName evidence="3">Transmembrane protein 19</fullName>
    </recommendedName>
</protein>
<dbReference type="InterPro" id="IPR002794">
    <property type="entry name" value="DUF92_TMEM19"/>
</dbReference>
<sequence>MSGFLLFLAFVVVASIAVTHAAPQSAVEALLKYKDECIAMSGSDVGYRQALVAIPEVRACLLNRIDVFEMKGDAVSLSESSERRKDFFDKYCPKFNESVDCFDDIFEGIAKCTGEETEKIVPVFKDVAYGVVDLICENDGQFVFETQKPEFMACLGTLRESVTECKISNVTKSISLIYYGEEQCRDVENSRECIKQKVDTCSSPAVYNIFEVLFNRIMKASNCHQVTIMNEGTVYKILPVLLCALSIPLSMFCWIGNVAYSKLASNNQDNVIPPTRWLFSLLMPILLMMYGLKRKGVNKSGAALGLICAIVLSISSHAFLVCLATFFFSSSRATRFRAHLKRKFEEDFQGGEGRRNWAQVICNAGMATQLALLYLLDCGYGERPIDFGQLYRSSWLGIGIMSAFACSNGDTWASELGTVLTKGDPFLITNRKRVPRGTNGGVSFIGLVVSFLGGLAIGFSYYVTVRYTVDSKILRDSPRQWPIIVFGGVAGLLGSVVDSIIGATLQYSGVDPSGKIVERPGKGVKHICGVRILDNHSVNLISSIITALLMPSVAMHFWNKI</sequence>
<evidence type="ECO:0000256" key="6">
    <source>
        <dbReference type="ARBA" id="ARBA00023136"/>
    </source>
</evidence>
<dbReference type="InParanoid" id="A0A1S4FG33"/>
<evidence type="ECO:0000256" key="5">
    <source>
        <dbReference type="ARBA" id="ARBA00022989"/>
    </source>
</evidence>
<evidence type="ECO:0000256" key="3">
    <source>
        <dbReference type="ARBA" id="ARBA00014258"/>
    </source>
</evidence>